<sequence>MENTCFTYEKLVMLVNQIEACLNSKPLLTPGHFLIGTAITNICEPHLNYVKLGLFSRWQLFQDKLTVLTQKVKGVIEPSSTKGKMDIICKHKGCQLSGVKRR</sequence>
<organism evidence="1 2">
    <name type="scientific">Dryococelus australis</name>
    <dbReference type="NCBI Taxonomy" id="614101"/>
    <lineage>
        <taxon>Eukaryota</taxon>
        <taxon>Metazoa</taxon>
        <taxon>Ecdysozoa</taxon>
        <taxon>Arthropoda</taxon>
        <taxon>Hexapoda</taxon>
        <taxon>Insecta</taxon>
        <taxon>Pterygota</taxon>
        <taxon>Neoptera</taxon>
        <taxon>Polyneoptera</taxon>
        <taxon>Phasmatodea</taxon>
        <taxon>Verophasmatodea</taxon>
        <taxon>Anareolatae</taxon>
        <taxon>Phasmatidae</taxon>
        <taxon>Eurycanthinae</taxon>
        <taxon>Dryococelus</taxon>
    </lineage>
</organism>
<comment type="caution">
    <text evidence="1">The sequence shown here is derived from an EMBL/GenBank/DDBJ whole genome shotgun (WGS) entry which is preliminary data.</text>
</comment>
<proteinExistence type="predicted"/>
<accession>A0ABQ9HME8</accession>
<name>A0ABQ9HME8_9NEOP</name>
<evidence type="ECO:0000313" key="1">
    <source>
        <dbReference type="EMBL" id="KAJ8885529.1"/>
    </source>
</evidence>
<dbReference type="EMBL" id="JARBHB010000004">
    <property type="protein sequence ID" value="KAJ8885529.1"/>
    <property type="molecule type" value="Genomic_DNA"/>
</dbReference>
<evidence type="ECO:0000313" key="2">
    <source>
        <dbReference type="Proteomes" id="UP001159363"/>
    </source>
</evidence>
<reference evidence="1 2" key="1">
    <citation type="submission" date="2023-02" db="EMBL/GenBank/DDBJ databases">
        <title>LHISI_Scaffold_Assembly.</title>
        <authorList>
            <person name="Stuart O.P."/>
            <person name="Cleave R."/>
            <person name="Magrath M.J.L."/>
            <person name="Mikheyev A.S."/>
        </authorList>
    </citation>
    <scope>NUCLEOTIDE SEQUENCE [LARGE SCALE GENOMIC DNA]</scope>
    <source>
        <strain evidence="1">Daus_M_001</strain>
        <tissue evidence="1">Leg muscle</tissue>
    </source>
</reference>
<dbReference type="Proteomes" id="UP001159363">
    <property type="component" value="Chromosome X"/>
</dbReference>
<gene>
    <name evidence="1" type="ORF">PR048_011727</name>
</gene>
<keyword evidence="2" id="KW-1185">Reference proteome</keyword>
<protein>
    <submittedName>
        <fullName evidence="1">Uncharacterized protein</fullName>
    </submittedName>
</protein>